<sequence length="1444" mass="162490">MAAPAGAGNERTYSRPASRDDFEIAIICALPREMDAVELLIDKSWTDEVDQNQYGKAAGDTNTYELARIGSFNVVLVTLANMGKVEASAAAQCVATSYPNISLVLLVGVCGGMPFANVGGEREEIFLGDVVISSIVNQYDYGRQLPDRFLPKSDVEDTLGRPNKVLRNLLRSFEKVRARDKLQRQAAINLVQLQESSRQNPRYPRYTYTGTDNDRLFEASYEHKHHSPASRCLPCAQGLICESSRKTPCDDIGCDTKYLVKRKGCGQPNQPMVFIGRVGSADAVVRSAKHRDAHAENGIIALEMEGAGVWDVLPCLVIKGVCDYADSHKNKGWQGYAAATAASVAKAFLNCYQGTGKLSGRANAAQEAMVDRNQHQPPFSNLSFQADDGFIERGDITDWLQKKLDKPGSRAALYGFGGVGKSRLVIQYARMMEQEPSKPHIFWVHAGTRERFIDAYREIADGLKLEGRDKPDVDILKLVCNGLRHESKSWLMIVDNADNINLFFATDTHGQLTGNGAASSTGAKGLLPYLPRTDKGKILITTRSQQVAELLVTQVTEDLESIRQVTAMENLQAKQLLRKRLGKYHDDKIEEDLVNVLDCIPLAIIQAAAFIVFRSRNNVYSAAEYLEQFRRSDDHNLEHLDFHKNIKLGDEEASHAVLRTWTMTYEQIKQERSSAANLLSVLSFFHNQGIPEWVLEKYYDRYQMFHSDRSLPQDSPNPLHKDLDVLCGYSLVTVVSFPGNQNRQQPTSRSLQMHALVQTCTRHWLRSNKVNQQWLSTVTQLLNTAHPIPANENWAGCAEISPHVDSLLTFPGLERLDEKHTTWLVDLLISAAWYNTDIGTLGRAESLIMQALDVAEKRLCNPHSEIYLYPILLLLGRVSFYNDTLKPRFMSVANRYLASLINSLTTPSEEFGSLYTYMQTNPSATVPITSDPDEHTEQHNRVIMSIQGMKSSGFDNPTVLEVGHLERFILNAPFCGSNAHAFEKIDKIITVLELLRRFEDEKILCRALLRRQCETRLNEPDVDDFTLSPSCEGLEETVDKLCNVLIVQNKYGEAEDLLRMLILSGGHFPGHYFLLGKVLFKQKRFKEAEEMFRKELDLRYIPSSCEKDLTPQTFTEDGMLYYEWLGRTLALQGKHAEAVVCFRHMLEWSQQMQTLEHPDALKTYDALAKSLECLGEYEEAEGLHKHCVEICERECSHDHDLLSGYLVDLIKNLRSQGKRGQEEYQKFEDRLSQLGYELVFSDDDDSCKELDSGGKPSSDGNQSGSEEDHSQEHRSEELQVESTSKPVDPTTMATSITVLAHDYGTMNLTSQNDERHHQGHVGKSDKPLLNHDDSTPTERDRQLEESGVEIPVVETQAESHEGNPLTSTSAMQEQCIEMPTQWIQVEQGQGSQIRDEPEDMQIQVISETLESAARKRKRADTRDSVITNGSMSTEQPSRKVARTE</sequence>
<dbReference type="InterPro" id="IPR027417">
    <property type="entry name" value="P-loop_NTPase"/>
</dbReference>
<keyword evidence="4" id="KW-1185">Reference proteome</keyword>
<organism evidence="3 4">
    <name type="scientific">Neurospora tetraspora</name>
    <dbReference type="NCBI Taxonomy" id="94610"/>
    <lineage>
        <taxon>Eukaryota</taxon>
        <taxon>Fungi</taxon>
        <taxon>Dikarya</taxon>
        <taxon>Ascomycota</taxon>
        <taxon>Pezizomycotina</taxon>
        <taxon>Sordariomycetes</taxon>
        <taxon>Sordariomycetidae</taxon>
        <taxon>Sordariales</taxon>
        <taxon>Sordariaceae</taxon>
        <taxon>Neurospora</taxon>
    </lineage>
</organism>
<feature type="compositionally biased region" description="Basic and acidic residues" evidence="1">
    <location>
        <begin position="1312"/>
        <end position="1344"/>
    </location>
</feature>
<dbReference type="SUPFAM" id="SSF48452">
    <property type="entry name" value="TPR-like"/>
    <property type="match status" value="1"/>
</dbReference>
<feature type="domain" description="Nucleoside phosphorylase" evidence="2">
    <location>
        <begin position="23"/>
        <end position="146"/>
    </location>
</feature>
<dbReference type="PANTHER" id="PTHR46082">
    <property type="entry name" value="ATP/GTP-BINDING PROTEIN-RELATED"/>
    <property type="match status" value="1"/>
</dbReference>
<dbReference type="Gene3D" id="3.40.50.300">
    <property type="entry name" value="P-loop containing nucleotide triphosphate hydrolases"/>
    <property type="match status" value="1"/>
</dbReference>
<dbReference type="GO" id="GO:0003824">
    <property type="term" value="F:catalytic activity"/>
    <property type="evidence" value="ECO:0007669"/>
    <property type="project" value="InterPro"/>
</dbReference>
<dbReference type="EMBL" id="JAUEPP010000004">
    <property type="protein sequence ID" value="KAK3345630.1"/>
    <property type="molecule type" value="Genomic_DNA"/>
</dbReference>
<dbReference type="PANTHER" id="PTHR46082:SF6">
    <property type="entry name" value="AAA+ ATPASE DOMAIN-CONTAINING PROTEIN-RELATED"/>
    <property type="match status" value="1"/>
</dbReference>
<comment type="caution">
    <text evidence="3">The sequence shown here is derived from an EMBL/GenBank/DDBJ whole genome shotgun (WGS) entry which is preliminary data.</text>
</comment>
<dbReference type="InterPro" id="IPR053137">
    <property type="entry name" value="NLR-like"/>
</dbReference>
<evidence type="ECO:0000259" key="2">
    <source>
        <dbReference type="Pfam" id="PF01048"/>
    </source>
</evidence>
<feature type="region of interest" description="Disordered" evidence="1">
    <location>
        <begin position="1309"/>
        <end position="1369"/>
    </location>
</feature>
<dbReference type="InterPro" id="IPR000845">
    <property type="entry name" value="Nucleoside_phosphorylase_d"/>
</dbReference>
<dbReference type="GO" id="GO:0009116">
    <property type="term" value="P:nucleoside metabolic process"/>
    <property type="evidence" value="ECO:0007669"/>
    <property type="project" value="InterPro"/>
</dbReference>
<feature type="compositionally biased region" description="Polar residues" evidence="1">
    <location>
        <begin position="1424"/>
        <end position="1435"/>
    </location>
</feature>
<reference evidence="3" key="2">
    <citation type="submission" date="2023-06" db="EMBL/GenBank/DDBJ databases">
        <authorList>
            <consortium name="Lawrence Berkeley National Laboratory"/>
            <person name="Haridas S."/>
            <person name="Hensen N."/>
            <person name="Bonometti L."/>
            <person name="Westerberg I."/>
            <person name="Brannstrom I.O."/>
            <person name="Guillou S."/>
            <person name="Cros-Aarteil S."/>
            <person name="Calhoun S."/>
            <person name="Kuo A."/>
            <person name="Mondo S."/>
            <person name="Pangilinan J."/>
            <person name="Riley R."/>
            <person name="Labutti K."/>
            <person name="Andreopoulos B."/>
            <person name="Lipzen A."/>
            <person name="Chen C."/>
            <person name="Yanf M."/>
            <person name="Daum C."/>
            <person name="Ng V."/>
            <person name="Clum A."/>
            <person name="Steindorff A."/>
            <person name="Ohm R."/>
            <person name="Martin F."/>
            <person name="Silar P."/>
            <person name="Natvig D."/>
            <person name="Lalanne C."/>
            <person name="Gautier V."/>
            <person name="Ament-Velasquez S.L."/>
            <person name="Kruys A."/>
            <person name="Hutchinson M.I."/>
            <person name="Powell A.J."/>
            <person name="Barry K."/>
            <person name="Miller A.N."/>
            <person name="Grigoriev I.V."/>
            <person name="Debuchy R."/>
            <person name="Gladieux P."/>
            <person name="Thoren M.H."/>
            <person name="Johannesson H."/>
        </authorList>
    </citation>
    <scope>NUCLEOTIDE SEQUENCE</scope>
    <source>
        <strain evidence="3">CBS 560.94</strain>
    </source>
</reference>
<accession>A0AAE0JGD8</accession>
<dbReference type="InterPro" id="IPR011990">
    <property type="entry name" value="TPR-like_helical_dom_sf"/>
</dbReference>
<feature type="region of interest" description="Disordered" evidence="1">
    <location>
        <begin position="1411"/>
        <end position="1444"/>
    </location>
</feature>
<dbReference type="Pfam" id="PF13424">
    <property type="entry name" value="TPR_12"/>
    <property type="match status" value="1"/>
</dbReference>
<dbReference type="Gene3D" id="3.40.50.1580">
    <property type="entry name" value="Nucleoside phosphorylase domain"/>
    <property type="match status" value="1"/>
</dbReference>
<gene>
    <name evidence="3" type="ORF">B0H65DRAFT_467199</name>
</gene>
<evidence type="ECO:0000313" key="4">
    <source>
        <dbReference type="Proteomes" id="UP001278500"/>
    </source>
</evidence>
<proteinExistence type="predicted"/>
<dbReference type="InterPro" id="IPR035994">
    <property type="entry name" value="Nucleoside_phosphorylase_sf"/>
</dbReference>
<evidence type="ECO:0000256" key="1">
    <source>
        <dbReference type="SAM" id="MobiDB-lite"/>
    </source>
</evidence>
<dbReference type="SUPFAM" id="SSF53167">
    <property type="entry name" value="Purine and uridine phosphorylases"/>
    <property type="match status" value="1"/>
</dbReference>
<protein>
    <recommendedName>
        <fullName evidence="2">Nucleoside phosphorylase domain-containing protein</fullName>
    </recommendedName>
</protein>
<dbReference type="SUPFAM" id="SSF52540">
    <property type="entry name" value="P-loop containing nucleoside triphosphate hydrolases"/>
    <property type="match status" value="1"/>
</dbReference>
<feature type="region of interest" description="Disordered" evidence="1">
    <location>
        <begin position="1245"/>
        <end position="1291"/>
    </location>
</feature>
<evidence type="ECO:0000313" key="3">
    <source>
        <dbReference type="EMBL" id="KAK3345630.1"/>
    </source>
</evidence>
<reference evidence="3" key="1">
    <citation type="journal article" date="2023" name="Mol. Phylogenet. Evol.">
        <title>Genome-scale phylogeny and comparative genomics of the fungal order Sordariales.</title>
        <authorList>
            <person name="Hensen N."/>
            <person name="Bonometti L."/>
            <person name="Westerberg I."/>
            <person name="Brannstrom I.O."/>
            <person name="Guillou S."/>
            <person name="Cros-Aarteil S."/>
            <person name="Calhoun S."/>
            <person name="Haridas S."/>
            <person name="Kuo A."/>
            <person name="Mondo S."/>
            <person name="Pangilinan J."/>
            <person name="Riley R."/>
            <person name="LaButti K."/>
            <person name="Andreopoulos B."/>
            <person name="Lipzen A."/>
            <person name="Chen C."/>
            <person name="Yan M."/>
            <person name="Daum C."/>
            <person name="Ng V."/>
            <person name="Clum A."/>
            <person name="Steindorff A."/>
            <person name="Ohm R.A."/>
            <person name="Martin F."/>
            <person name="Silar P."/>
            <person name="Natvig D.O."/>
            <person name="Lalanne C."/>
            <person name="Gautier V."/>
            <person name="Ament-Velasquez S.L."/>
            <person name="Kruys A."/>
            <person name="Hutchinson M.I."/>
            <person name="Powell A.J."/>
            <person name="Barry K."/>
            <person name="Miller A.N."/>
            <person name="Grigoriev I.V."/>
            <person name="Debuchy R."/>
            <person name="Gladieux P."/>
            <person name="Hiltunen Thoren M."/>
            <person name="Johannesson H."/>
        </authorList>
    </citation>
    <scope>NUCLEOTIDE SEQUENCE</scope>
    <source>
        <strain evidence="3">CBS 560.94</strain>
    </source>
</reference>
<feature type="compositionally biased region" description="Polar residues" evidence="1">
    <location>
        <begin position="1280"/>
        <end position="1291"/>
    </location>
</feature>
<name>A0AAE0JGD8_9PEZI</name>
<dbReference type="Proteomes" id="UP001278500">
    <property type="component" value="Unassembled WGS sequence"/>
</dbReference>
<dbReference type="Pfam" id="PF01048">
    <property type="entry name" value="PNP_UDP_1"/>
    <property type="match status" value="1"/>
</dbReference>
<feature type="compositionally biased region" description="Basic and acidic residues" evidence="1">
    <location>
        <begin position="1266"/>
        <end position="1277"/>
    </location>
</feature>
<dbReference type="GeneID" id="87864053"/>
<dbReference type="RefSeq" id="XP_062682243.1">
    <property type="nucleotide sequence ID" value="XM_062826899.1"/>
</dbReference>
<dbReference type="Gene3D" id="1.25.40.10">
    <property type="entry name" value="Tetratricopeptide repeat domain"/>
    <property type="match status" value="1"/>
</dbReference>